<dbReference type="GeneID" id="103176953"/>
<reference evidence="4" key="1">
    <citation type="journal article" date="2014" name="Nature">
        <title>Elephant shark genome provides unique insights into gnathostome evolution.</title>
        <authorList>
            <consortium name="International Elephant Shark Genome Sequencing Consortium"/>
            <person name="Venkatesh B."/>
            <person name="Lee A.P."/>
            <person name="Ravi V."/>
            <person name="Maurya A.K."/>
            <person name="Lian M.M."/>
            <person name="Swann J.B."/>
            <person name="Ohta Y."/>
            <person name="Flajnik M.F."/>
            <person name="Sutoh Y."/>
            <person name="Kasahara M."/>
            <person name="Hoon S."/>
            <person name="Gangu V."/>
            <person name="Roy S.W."/>
            <person name="Irimia M."/>
            <person name="Korzh V."/>
            <person name="Kondrychyn I."/>
            <person name="Lim Z.W."/>
            <person name="Tay B.H."/>
            <person name="Tohari S."/>
            <person name="Kong K.W."/>
            <person name="Ho S."/>
            <person name="Lorente-Galdos B."/>
            <person name="Quilez J."/>
            <person name="Marques-Bonet T."/>
            <person name="Raney B.J."/>
            <person name="Ingham P.W."/>
            <person name="Tay A."/>
            <person name="Hillier L.W."/>
            <person name="Minx P."/>
            <person name="Boehm T."/>
            <person name="Wilson R.K."/>
            <person name="Brenner S."/>
            <person name="Warren W.C."/>
        </authorList>
    </citation>
    <scope>NUCLEOTIDE SEQUENCE</scope>
    <source>
        <tissue evidence="4">Testis</tissue>
    </source>
</reference>
<feature type="domain" description="Guanylate kinase-like" evidence="3">
    <location>
        <begin position="415"/>
        <end position="598"/>
    </location>
</feature>
<dbReference type="CTD" id="136332"/>
<evidence type="ECO:0000256" key="1">
    <source>
        <dbReference type="ARBA" id="ARBA00022679"/>
    </source>
</evidence>
<feature type="compositionally biased region" description="Basic and acidic residues" evidence="2">
    <location>
        <begin position="610"/>
        <end position="621"/>
    </location>
</feature>
<dbReference type="PROSITE" id="PS51450">
    <property type="entry name" value="LRR"/>
    <property type="match status" value="4"/>
</dbReference>
<feature type="compositionally biased region" description="Basic and acidic residues" evidence="2">
    <location>
        <begin position="745"/>
        <end position="756"/>
    </location>
</feature>
<name>V9KF93_CALMI</name>
<dbReference type="SUPFAM" id="SSF52058">
    <property type="entry name" value="L domain-like"/>
    <property type="match status" value="1"/>
</dbReference>
<feature type="region of interest" description="Disordered" evidence="2">
    <location>
        <begin position="799"/>
        <end position="874"/>
    </location>
</feature>
<dbReference type="InterPro" id="IPR008145">
    <property type="entry name" value="GK/Ca_channel_bsu"/>
</dbReference>
<dbReference type="RefSeq" id="XP_007889028.2">
    <property type="nucleotide sequence ID" value="XM_007890837.2"/>
</dbReference>
<dbReference type="EMBL" id="JW864148">
    <property type="protein sequence ID" value="AFO96665.1"/>
    <property type="molecule type" value="mRNA"/>
</dbReference>
<dbReference type="InterPro" id="IPR032675">
    <property type="entry name" value="LRR_dom_sf"/>
</dbReference>
<protein>
    <submittedName>
        <fullName evidence="4">Leucine-rich repeat and guanylate kinase domain-containing protein</fullName>
    </submittedName>
</protein>
<dbReference type="GO" id="GO:0005829">
    <property type="term" value="C:cytosol"/>
    <property type="evidence" value="ECO:0007669"/>
    <property type="project" value="TreeGrafter"/>
</dbReference>
<dbReference type="CDD" id="cd00071">
    <property type="entry name" value="GMPK"/>
    <property type="match status" value="1"/>
</dbReference>
<feature type="compositionally biased region" description="Polar residues" evidence="2">
    <location>
        <begin position="734"/>
        <end position="743"/>
    </location>
</feature>
<evidence type="ECO:0000256" key="2">
    <source>
        <dbReference type="SAM" id="MobiDB-lite"/>
    </source>
</evidence>
<dbReference type="Gene3D" id="3.80.10.10">
    <property type="entry name" value="Ribonuclease Inhibitor"/>
    <property type="match status" value="2"/>
</dbReference>
<dbReference type="SUPFAM" id="SSF52540">
    <property type="entry name" value="P-loop containing nucleoside triphosphate hydrolases"/>
    <property type="match status" value="1"/>
</dbReference>
<dbReference type="SMART" id="SM00072">
    <property type="entry name" value="GuKc"/>
    <property type="match status" value="1"/>
</dbReference>
<dbReference type="FunFam" id="3.80.10.10:FF:000238">
    <property type="entry name" value="Leucine rich repeats and guanylate kinase domain containing"/>
    <property type="match status" value="1"/>
</dbReference>
<feature type="region of interest" description="Disordered" evidence="2">
    <location>
        <begin position="734"/>
        <end position="762"/>
    </location>
</feature>
<dbReference type="SMART" id="SM00365">
    <property type="entry name" value="LRR_SD22"/>
    <property type="match status" value="4"/>
</dbReference>
<dbReference type="PANTHER" id="PTHR23117">
    <property type="entry name" value="GUANYLATE KINASE-RELATED"/>
    <property type="match status" value="1"/>
</dbReference>
<dbReference type="Pfam" id="PF14580">
    <property type="entry name" value="LRR_9"/>
    <property type="match status" value="1"/>
</dbReference>
<dbReference type="KEGG" id="cmk:103176953"/>
<dbReference type="PROSITE" id="PS50052">
    <property type="entry name" value="GUANYLATE_KINASE_2"/>
    <property type="match status" value="1"/>
</dbReference>
<evidence type="ECO:0000259" key="3">
    <source>
        <dbReference type="PROSITE" id="PS50052"/>
    </source>
</evidence>
<dbReference type="InterPro" id="IPR027417">
    <property type="entry name" value="P-loop_NTPase"/>
</dbReference>
<proteinExistence type="evidence at transcript level"/>
<feature type="compositionally biased region" description="Basic and acidic residues" evidence="2">
    <location>
        <begin position="855"/>
        <end position="864"/>
    </location>
</feature>
<keyword evidence="1" id="KW-0808">Transferase</keyword>
<dbReference type="OrthoDB" id="6334211at2759"/>
<keyword evidence="4" id="KW-0418">Kinase</keyword>
<dbReference type="PANTHER" id="PTHR23117:SF18">
    <property type="entry name" value="LEUCINE-RICH REPEAT AND GUANYLATE KINASE DOMAIN-CONTAINING PROTEIN"/>
    <property type="match status" value="1"/>
</dbReference>
<dbReference type="Gene3D" id="3.40.50.300">
    <property type="entry name" value="P-loop containing nucleotide triphosphate hydrolases"/>
    <property type="match status" value="1"/>
</dbReference>
<feature type="compositionally biased region" description="Basic and acidic residues" evidence="2">
    <location>
        <begin position="670"/>
        <end position="680"/>
    </location>
</feature>
<sequence length="874" mass="99080">MGDLIPISPVYTPLPSRPVMDEKTVVEILREILAEVVRGTAQESVEDMTMLMAEDILNLLVDEYSKEVEKQFMEELKDLNLSSSESSSSDFEVFQDQVVQQIFDGRLTKELINEGLSNLSHSASGQEQVYLNLSLPDLELIDVSILSEYNFIQNIDISNNKITDMSWVNHMPHLLQLNASENELTSFFQFKPPKHLKEVDFSYNNISEMEDLSAYQFLSKLILDNNQISEIKGLENCNGLIYLSLAHNDIYEITGLENLPITFLSLRDNHLTDIRELMKLESLQQIDLSKNEIKCMGGLEDHDLLQVINLEDNQISELNELHHIEKLPYLEFLNLLNNPIQDNPDYWLTALFKAPKLTELDHKKVKITDKVAAVNKYNPPPEVVAARDHMTHVMNYFLQPQRISDSTLLSLDMPYPVLVLTGPQASGKRELAHMLCQEFSNFFGYCACHTTRKPYLGEKEGCDYYFVSKEIFEAMIDEGKFIETIKYNGHYYGLSRDALEAVAREGLGCCIQMELEGVRSLKKTYLEPRYILLIPLDKEEYKRRLWLRGMTHKSEIDVAISRVDTYIKMNQDHPGYFDSVINTNDLMDAYAHLNQLLREYLNLTDQTSSDSDRITAGDKRQTSGSLKVTPDEKEVSTDNQLNQSKTGSSSVDFSDSATRNYSSRVQARLSSEKTSMEQDSIERREQMAREAVQGRIPLASICLFHRIPVISSYVGAPDEQLSDVLFFTSMMPNASNSTQSQISKAPEDRSNIEESKTTSSVTTFSSAEIFSEHGDSLSVNGSLNLDVLNLLESKRTSEPATYGFGDDMTDNASDQDLQDSEQREARLSLSGPVAAPTFRIGDNIKPVLPPIPSGWKREIPEEPAYHQNENLTPS</sequence>
<feature type="region of interest" description="Disordered" evidence="2">
    <location>
        <begin position="608"/>
        <end position="680"/>
    </location>
</feature>
<dbReference type="AlphaFoldDB" id="V9KF93"/>
<dbReference type="FunFam" id="3.30.63.10:FF:000002">
    <property type="entry name" value="Guanylate kinase 1"/>
    <property type="match status" value="1"/>
</dbReference>
<dbReference type="GO" id="GO:0004385">
    <property type="term" value="F:GMP kinase activity"/>
    <property type="evidence" value="ECO:0007669"/>
    <property type="project" value="TreeGrafter"/>
</dbReference>
<evidence type="ECO:0000313" key="4">
    <source>
        <dbReference type="EMBL" id="AFO96665.1"/>
    </source>
</evidence>
<accession>V9KF93</accession>
<dbReference type="InterPro" id="IPR001611">
    <property type="entry name" value="Leu-rich_rpt"/>
</dbReference>
<dbReference type="Pfam" id="PF00625">
    <property type="entry name" value="Guanylate_kin"/>
    <property type="match status" value="1"/>
</dbReference>
<feature type="compositionally biased region" description="Polar residues" evidence="2">
    <location>
        <begin position="637"/>
        <end position="669"/>
    </location>
</feature>
<organism evidence="4">
    <name type="scientific">Callorhinchus milii</name>
    <name type="common">Ghost shark</name>
    <dbReference type="NCBI Taxonomy" id="7868"/>
    <lineage>
        <taxon>Eukaryota</taxon>
        <taxon>Metazoa</taxon>
        <taxon>Chordata</taxon>
        <taxon>Craniata</taxon>
        <taxon>Vertebrata</taxon>
        <taxon>Chondrichthyes</taxon>
        <taxon>Holocephali</taxon>
        <taxon>Chimaeriformes</taxon>
        <taxon>Callorhinchidae</taxon>
        <taxon>Callorhinchus</taxon>
    </lineage>
</organism>
<dbReference type="InterPro" id="IPR008144">
    <property type="entry name" value="Guanylate_kin-like_dom"/>
</dbReference>
<dbReference type="FunFam" id="3.40.50.300:FF:000828">
    <property type="entry name" value="leucine-rich repeat and guanylate kinase domain-containing protein-like"/>
    <property type="match status" value="1"/>
</dbReference>